<dbReference type="InterPro" id="IPR011748">
    <property type="entry name" value="Unchr_phage_tail-like"/>
</dbReference>
<protein>
    <submittedName>
        <fullName evidence="1">Phage tail protein</fullName>
    </submittedName>
</protein>
<reference evidence="1 2" key="1">
    <citation type="submission" date="2021-01" db="EMBL/GenBank/DDBJ databases">
        <title>Whole genome shotgun sequence of Planotetraspora phitsanulokensis NBRC 104273.</title>
        <authorList>
            <person name="Komaki H."/>
            <person name="Tamura T."/>
        </authorList>
    </citation>
    <scope>NUCLEOTIDE SEQUENCE [LARGE SCALE GENOMIC DNA]</scope>
    <source>
        <strain evidence="1 2">NBRC 104273</strain>
    </source>
</reference>
<dbReference type="InterPro" id="IPR006521">
    <property type="entry name" value="Tail_protein_I"/>
</dbReference>
<gene>
    <name evidence="1" type="ORF">Pph01_12700</name>
</gene>
<keyword evidence="2" id="KW-1185">Reference proteome</keyword>
<dbReference type="Proteomes" id="UP000622547">
    <property type="component" value="Unassembled WGS sequence"/>
</dbReference>
<sequence length="176" mass="18841">MRGGLSGLGTAFPIGEALPSLYAEDGYTQRLTEALDEVLAPVFTTLDCLDSYLSPELTPEDMLDWLAGWVALGLDEHWTVRQRRAMIARAVADSRARGTLHGLRDQLRLLTGRDLEVVDTGGCVGSDEPGSPLPGSVANQVLIKAPGLDPDRLRAATERMLPAHVRVVVDTGTAPA</sequence>
<evidence type="ECO:0000313" key="2">
    <source>
        <dbReference type="Proteomes" id="UP000622547"/>
    </source>
</evidence>
<dbReference type="RefSeq" id="WP_204071995.1">
    <property type="nucleotide sequence ID" value="NZ_BAABHI010000012.1"/>
</dbReference>
<proteinExistence type="predicted"/>
<dbReference type="NCBIfam" id="TIGR02242">
    <property type="entry name" value="tail_TIGR02242"/>
    <property type="match status" value="1"/>
</dbReference>
<organism evidence="1 2">
    <name type="scientific">Planotetraspora phitsanulokensis</name>
    <dbReference type="NCBI Taxonomy" id="575192"/>
    <lineage>
        <taxon>Bacteria</taxon>
        <taxon>Bacillati</taxon>
        <taxon>Actinomycetota</taxon>
        <taxon>Actinomycetes</taxon>
        <taxon>Streptosporangiales</taxon>
        <taxon>Streptosporangiaceae</taxon>
        <taxon>Planotetraspora</taxon>
    </lineage>
</organism>
<name>A0A8J3U3F7_9ACTN</name>
<dbReference type="Pfam" id="PF09684">
    <property type="entry name" value="Tail_P2_I"/>
    <property type="match status" value="1"/>
</dbReference>
<evidence type="ECO:0000313" key="1">
    <source>
        <dbReference type="EMBL" id="GII36267.1"/>
    </source>
</evidence>
<dbReference type="EMBL" id="BOOP01000004">
    <property type="protein sequence ID" value="GII36267.1"/>
    <property type="molecule type" value="Genomic_DNA"/>
</dbReference>
<accession>A0A8J3U3F7</accession>
<comment type="caution">
    <text evidence="1">The sequence shown here is derived from an EMBL/GenBank/DDBJ whole genome shotgun (WGS) entry which is preliminary data.</text>
</comment>
<dbReference type="AlphaFoldDB" id="A0A8J3U3F7"/>